<evidence type="ECO:0000313" key="3">
    <source>
        <dbReference type="EMBL" id="CAF9924013.1"/>
    </source>
</evidence>
<dbReference type="SUPFAM" id="SSF68906">
    <property type="entry name" value="SAP domain"/>
    <property type="match status" value="1"/>
</dbReference>
<feature type="domain" description="SAP" evidence="2">
    <location>
        <begin position="56"/>
        <end position="90"/>
    </location>
</feature>
<dbReference type="PROSITE" id="PS50800">
    <property type="entry name" value="SAP"/>
    <property type="match status" value="1"/>
</dbReference>
<dbReference type="EMBL" id="CAJPDT010000035">
    <property type="protein sequence ID" value="CAF9924013.1"/>
    <property type="molecule type" value="Genomic_DNA"/>
</dbReference>
<dbReference type="InterPro" id="IPR003034">
    <property type="entry name" value="SAP_dom"/>
</dbReference>
<evidence type="ECO:0000313" key="4">
    <source>
        <dbReference type="Proteomes" id="UP000664534"/>
    </source>
</evidence>
<gene>
    <name evidence="3" type="ORF">IMSHALPRED_006058</name>
</gene>
<dbReference type="SMART" id="SM00513">
    <property type="entry name" value="SAP"/>
    <property type="match status" value="1"/>
</dbReference>
<protein>
    <recommendedName>
        <fullName evidence="2">SAP domain-containing protein</fullName>
    </recommendedName>
</protein>
<keyword evidence="4" id="KW-1185">Reference proteome</keyword>
<sequence length="268" mass="29772">MQSSDSSTLTPTKSAEKHQQLVSDMFSPNSATSIKPKDIPNTKGASNVTAKFLRDPKSLNVAELKSLLRADGKSVSGRKSDLLARLTSVDDDDDDCFSMDEDGNRLPPPRHDAHDPALLVGHRIQRFQFDAITGGAEFILHTDQGHLTITYSEFSISRYAEIMADKALLEGLESVERIVETWYRGDEEVTRTERGMQEKKRGSLLILQAAAGLRKYPDFGEYRVVGIRCEGMQSMGFVFSEDATLEDHYGRASRLGDVALKLDASKRE</sequence>
<evidence type="ECO:0000256" key="1">
    <source>
        <dbReference type="SAM" id="MobiDB-lite"/>
    </source>
</evidence>
<dbReference type="OrthoDB" id="5480324at2759"/>
<dbReference type="Pfam" id="PF02037">
    <property type="entry name" value="SAP"/>
    <property type="match status" value="1"/>
</dbReference>
<organism evidence="3 4">
    <name type="scientific">Imshaugia aleurites</name>
    <dbReference type="NCBI Taxonomy" id="172621"/>
    <lineage>
        <taxon>Eukaryota</taxon>
        <taxon>Fungi</taxon>
        <taxon>Dikarya</taxon>
        <taxon>Ascomycota</taxon>
        <taxon>Pezizomycotina</taxon>
        <taxon>Lecanoromycetes</taxon>
        <taxon>OSLEUM clade</taxon>
        <taxon>Lecanoromycetidae</taxon>
        <taxon>Lecanorales</taxon>
        <taxon>Lecanorineae</taxon>
        <taxon>Parmeliaceae</taxon>
        <taxon>Imshaugia</taxon>
    </lineage>
</organism>
<reference evidence="3" key="1">
    <citation type="submission" date="2021-03" db="EMBL/GenBank/DDBJ databases">
        <authorList>
            <person name="Tagirdzhanova G."/>
        </authorList>
    </citation>
    <scope>NUCLEOTIDE SEQUENCE</scope>
</reference>
<evidence type="ECO:0000259" key="2">
    <source>
        <dbReference type="PROSITE" id="PS50800"/>
    </source>
</evidence>
<name>A0A8H3FLE8_9LECA</name>
<dbReference type="InterPro" id="IPR036361">
    <property type="entry name" value="SAP_dom_sf"/>
</dbReference>
<feature type="compositionally biased region" description="Polar residues" evidence="1">
    <location>
        <begin position="1"/>
        <end position="13"/>
    </location>
</feature>
<dbReference type="AlphaFoldDB" id="A0A8H3FLE8"/>
<proteinExistence type="predicted"/>
<comment type="caution">
    <text evidence="3">The sequence shown here is derived from an EMBL/GenBank/DDBJ whole genome shotgun (WGS) entry which is preliminary data.</text>
</comment>
<feature type="region of interest" description="Disordered" evidence="1">
    <location>
        <begin position="1"/>
        <end position="47"/>
    </location>
</feature>
<feature type="compositionally biased region" description="Polar residues" evidence="1">
    <location>
        <begin position="20"/>
        <end position="33"/>
    </location>
</feature>
<accession>A0A8H3FLE8</accession>
<dbReference type="Gene3D" id="1.10.720.30">
    <property type="entry name" value="SAP domain"/>
    <property type="match status" value="1"/>
</dbReference>
<dbReference type="Proteomes" id="UP000664534">
    <property type="component" value="Unassembled WGS sequence"/>
</dbReference>